<accession>A0A4P6FDK8</accession>
<sequence>MSDRPESEATAPTAEVANGRIVVGVDGSPSSISAMRRAVVLAEALGREVVGVTAWELPQGFGGPLPAGWSPEEDAREISAQASRDAFGDTVPEVYRAVISKGPAAHTLLEASETADLLVVGSRGRGGFARLLLGSVSATLAEHANCSVLIVRD</sequence>
<dbReference type="OrthoDB" id="6174426at2"/>
<dbReference type="PRINTS" id="PR01438">
    <property type="entry name" value="UNVRSLSTRESS"/>
</dbReference>
<dbReference type="KEGG" id="agf:ET445_12300"/>
<dbReference type="PANTHER" id="PTHR46553">
    <property type="entry name" value="ADENINE NUCLEOTIDE ALPHA HYDROLASES-LIKE SUPERFAMILY PROTEIN"/>
    <property type="match status" value="1"/>
</dbReference>
<dbReference type="InterPro" id="IPR006016">
    <property type="entry name" value="UspA"/>
</dbReference>
<dbReference type="SUPFAM" id="SSF52402">
    <property type="entry name" value="Adenine nucleotide alpha hydrolases-like"/>
    <property type="match status" value="1"/>
</dbReference>
<keyword evidence="4" id="KW-1185">Reference proteome</keyword>
<dbReference type="PANTHER" id="PTHR46553:SF3">
    <property type="entry name" value="ADENINE NUCLEOTIDE ALPHA HYDROLASES-LIKE SUPERFAMILY PROTEIN"/>
    <property type="match status" value="1"/>
</dbReference>
<feature type="domain" description="UspA" evidence="2">
    <location>
        <begin position="19"/>
        <end position="152"/>
    </location>
</feature>
<gene>
    <name evidence="3" type="ORF">ET445_12300</name>
</gene>
<evidence type="ECO:0000259" key="2">
    <source>
        <dbReference type="Pfam" id="PF00582"/>
    </source>
</evidence>
<protein>
    <submittedName>
        <fullName evidence="3">Universal stress protein</fullName>
    </submittedName>
</protein>
<dbReference type="Gene3D" id="3.40.50.620">
    <property type="entry name" value="HUPs"/>
    <property type="match status" value="1"/>
</dbReference>
<evidence type="ECO:0000256" key="1">
    <source>
        <dbReference type="ARBA" id="ARBA00008791"/>
    </source>
</evidence>
<comment type="similarity">
    <text evidence="1">Belongs to the universal stress protein A family.</text>
</comment>
<evidence type="ECO:0000313" key="3">
    <source>
        <dbReference type="EMBL" id="QAY74004.1"/>
    </source>
</evidence>
<reference evidence="3 4" key="1">
    <citation type="submission" date="2019-01" db="EMBL/GenBank/DDBJ databases">
        <title>Genome sequencing of strain FW100M-8.</title>
        <authorList>
            <person name="Heo J."/>
            <person name="Kim S.-J."/>
            <person name="Kim J.-S."/>
            <person name="Hong S.-B."/>
            <person name="Kwon S.-W."/>
        </authorList>
    </citation>
    <scope>NUCLEOTIDE SEQUENCE [LARGE SCALE GENOMIC DNA]</scope>
    <source>
        <strain evidence="3 4">FW100M-8</strain>
    </source>
</reference>
<dbReference type="Proteomes" id="UP000291259">
    <property type="component" value="Chromosome"/>
</dbReference>
<name>A0A4P6FDK8_9MICO</name>
<dbReference type="RefSeq" id="WP_129191552.1">
    <property type="nucleotide sequence ID" value="NZ_CP035491.1"/>
</dbReference>
<dbReference type="AlphaFoldDB" id="A0A4P6FDK8"/>
<dbReference type="InterPro" id="IPR014729">
    <property type="entry name" value="Rossmann-like_a/b/a_fold"/>
</dbReference>
<dbReference type="EMBL" id="CP035491">
    <property type="protein sequence ID" value="QAY74004.1"/>
    <property type="molecule type" value="Genomic_DNA"/>
</dbReference>
<dbReference type="InterPro" id="IPR006015">
    <property type="entry name" value="Universal_stress_UspA"/>
</dbReference>
<organism evidence="3 4">
    <name type="scientific">Agromyces protaetiae</name>
    <dbReference type="NCBI Taxonomy" id="2509455"/>
    <lineage>
        <taxon>Bacteria</taxon>
        <taxon>Bacillati</taxon>
        <taxon>Actinomycetota</taxon>
        <taxon>Actinomycetes</taxon>
        <taxon>Micrococcales</taxon>
        <taxon>Microbacteriaceae</taxon>
        <taxon>Agromyces</taxon>
    </lineage>
</organism>
<dbReference type="Pfam" id="PF00582">
    <property type="entry name" value="Usp"/>
    <property type="match status" value="1"/>
</dbReference>
<evidence type="ECO:0000313" key="4">
    <source>
        <dbReference type="Proteomes" id="UP000291259"/>
    </source>
</evidence>
<proteinExistence type="inferred from homology"/>